<protein>
    <submittedName>
        <fullName evidence="4">WD40 repeat domain-containing protein</fullName>
    </submittedName>
</protein>
<dbReference type="AlphaFoldDB" id="A0ABD4T463"/>
<name>A0ABD4T463_9CYAN</name>
<evidence type="ECO:0000256" key="3">
    <source>
        <dbReference type="PROSITE-ProRule" id="PRU00221"/>
    </source>
</evidence>
<evidence type="ECO:0000256" key="2">
    <source>
        <dbReference type="ARBA" id="ARBA00022737"/>
    </source>
</evidence>
<feature type="repeat" description="WD" evidence="3">
    <location>
        <begin position="56"/>
        <end position="87"/>
    </location>
</feature>
<keyword evidence="2" id="KW-0677">Repeat</keyword>
<feature type="repeat" description="WD" evidence="3">
    <location>
        <begin position="272"/>
        <end position="304"/>
    </location>
</feature>
<evidence type="ECO:0000256" key="1">
    <source>
        <dbReference type="ARBA" id="ARBA00022574"/>
    </source>
</evidence>
<dbReference type="PANTHER" id="PTHR19848">
    <property type="entry name" value="WD40 REPEAT PROTEIN"/>
    <property type="match status" value="1"/>
</dbReference>
<evidence type="ECO:0000313" key="4">
    <source>
        <dbReference type="EMBL" id="MCM1983216.1"/>
    </source>
</evidence>
<dbReference type="SUPFAM" id="SSF50978">
    <property type="entry name" value="WD40 repeat-like"/>
    <property type="match status" value="1"/>
</dbReference>
<dbReference type="PROSITE" id="PS50082">
    <property type="entry name" value="WD_REPEATS_2"/>
    <property type="match status" value="4"/>
</dbReference>
<dbReference type="Proteomes" id="UP000031561">
    <property type="component" value="Unassembled WGS sequence"/>
</dbReference>
<gene>
    <name evidence="4" type="ORF">QQ91_0010320</name>
</gene>
<proteinExistence type="predicted"/>
<keyword evidence="5" id="KW-1185">Reference proteome</keyword>
<evidence type="ECO:0000313" key="5">
    <source>
        <dbReference type="Proteomes" id="UP000031561"/>
    </source>
</evidence>
<dbReference type="InterPro" id="IPR036322">
    <property type="entry name" value="WD40_repeat_dom_sf"/>
</dbReference>
<dbReference type="SMART" id="SM00320">
    <property type="entry name" value="WD40"/>
    <property type="match status" value="8"/>
</dbReference>
<feature type="repeat" description="WD" evidence="3">
    <location>
        <begin position="313"/>
        <end position="345"/>
    </location>
</feature>
<sequence length="360" mass="39093">MPRVTLPRFDLTWGEALSEFVTALAWSPDGQCLVVSSAAGEIRCWQRATQRPQTLQVGDGQAINALAFSADGRYLAAGGQSGNLGIWAMAADSANLLLCLKNPHTWVDQLAWSPHGPELAFSLGRYAQVWDMAAQTVSATLSLETSSVLGLAWHPSQPRLAVAGHQGVKIWCQTDWFADPDWRELPTASMAIAWSPEGNYLAAGNLDRTLMVWPCDSGMPWRMTGFPGKVRHLAWSDQRGKEDPWLAVASGPGVMVWRKRPWQGQDWSATVLDQHLDRVTGLAFQPGSTLLASAGNDGELLIWQQGTRLHQRLTGAPQGFSGLAWSPDGRLLAAGGTQGEWRIWSSSTAGQGFSPGQSRP</sequence>
<comment type="caution">
    <text evidence="4">The sequence shown here is derived from an EMBL/GenBank/DDBJ whole genome shotgun (WGS) entry which is preliminary data.</text>
</comment>
<dbReference type="Pfam" id="PF00400">
    <property type="entry name" value="WD40"/>
    <property type="match status" value="6"/>
</dbReference>
<feature type="repeat" description="WD" evidence="3">
    <location>
        <begin position="191"/>
        <end position="213"/>
    </location>
</feature>
<dbReference type="InterPro" id="IPR015943">
    <property type="entry name" value="WD40/YVTN_repeat-like_dom_sf"/>
</dbReference>
<dbReference type="PROSITE" id="PS50294">
    <property type="entry name" value="WD_REPEATS_REGION"/>
    <property type="match status" value="1"/>
</dbReference>
<dbReference type="EMBL" id="JTHE03000059">
    <property type="protein sequence ID" value="MCM1983216.1"/>
    <property type="molecule type" value="Genomic_DNA"/>
</dbReference>
<dbReference type="InterPro" id="IPR001680">
    <property type="entry name" value="WD40_rpt"/>
</dbReference>
<dbReference type="PANTHER" id="PTHR19848:SF8">
    <property type="entry name" value="F-BOX AND WD REPEAT DOMAIN CONTAINING 7"/>
    <property type="match status" value="1"/>
</dbReference>
<dbReference type="RefSeq" id="WP_166282136.1">
    <property type="nucleotide sequence ID" value="NZ_JTHE03000059.1"/>
</dbReference>
<organism evidence="4 5">
    <name type="scientific">Lyngbya confervoides BDU141951</name>
    <dbReference type="NCBI Taxonomy" id="1574623"/>
    <lineage>
        <taxon>Bacteria</taxon>
        <taxon>Bacillati</taxon>
        <taxon>Cyanobacteriota</taxon>
        <taxon>Cyanophyceae</taxon>
        <taxon>Oscillatoriophycideae</taxon>
        <taxon>Oscillatoriales</taxon>
        <taxon>Microcoleaceae</taxon>
        <taxon>Lyngbya</taxon>
    </lineage>
</organism>
<reference evidence="4 5" key="1">
    <citation type="journal article" date="2015" name="Genome Announc.">
        <title>Draft Genome Sequence of Filamentous Marine Cyanobacterium Lyngbya confervoides Strain BDU141951.</title>
        <authorList>
            <person name="Chandrababunaidu M.M."/>
            <person name="Sen D."/>
            <person name="Tripathy S."/>
        </authorList>
    </citation>
    <scope>NUCLEOTIDE SEQUENCE [LARGE SCALE GENOMIC DNA]</scope>
    <source>
        <strain evidence="4 5">BDU141951</strain>
    </source>
</reference>
<keyword evidence="1 3" id="KW-0853">WD repeat</keyword>
<dbReference type="Gene3D" id="2.130.10.10">
    <property type="entry name" value="YVTN repeat-like/Quinoprotein amine dehydrogenase"/>
    <property type="match status" value="2"/>
</dbReference>
<accession>A0ABD4T463</accession>